<keyword evidence="9" id="KW-1185">Reference proteome</keyword>
<gene>
    <name evidence="8" type="ORF">JOF36_000845</name>
</gene>
<evidence type="ECO:0000256" key="6">
    <source>
        <dbReference type="RuleBase" id="RU004005"/>
    </source>
</evidence>
<comment type="similarity">
    <text evidence="1 6">Belongs to the universal ribosomal protein uL22 family.</text>
</comment>
<accession>A0ABS4VMK0</accession>
<dbReference type="RefSeq" id="WP_210025093.1">
    <property type="nucleotide sequence ID" value="NZ_JAGINU010000001.1"/>
</dbReference>
<dbReference type="InterPro" id="IPR001063">
    <property type="entry name" value="Ribosomal_uL22"/>
</dbReference>
<evidence type="ECO:0000256" key="1">
    <source>
        <dbReference type="ARBA" id="ARBA00009451"/>
    </source>
</evidence>
<reference evidence="8 9" key="1">
    <citation type="submission" date="2021-03" db="EMBL/GenBank/DDBJ databases">
        <title>Sequencing the genomes of 1000 actinobacteria strains.</title>
        <authorList>
            <person name="Klenk H.-P."/>
        </authorList>
    </citation>
    <scope>NUCLEOTIDE SEQUENCE [LARGE SCALE GENOMIC DNA]</scope>
    <source>
        <strain evidence="8 9">DSM 45256</strain>
    </source>
</reference>
<keyword evidence="7" id="KW-0694">RNA-binding</keyword>
<dbReference type="Pfam" id="PF00237">
    <property type="entry name" value="Ribosomal_L22"/>
    <property type="match status" value="1"/>
</dbReference>
<dbReference type="EMBL" id="JAGINU010000001">
    <property type="protein sequence ID" value="MBP2365149.1"/>
    <property type="molecule type" value="Genomic_DNA"/>
</dbReference>
<keyword evidence="2 6" id="KW-0689">Ribosomal protein</keyword>
<dbReference type="GO" id="GO:0005840">
    <property type="term" value="C:ribosome"/>
    <property type="evidence" value="ECO:0007669"/>
    <property type="project" value="UniProtKB-KW"/>
</dbReference>
<sequence length="133" mass="13906">MEISMEPGLVTAETPQARIDPGAAIRALDRVQGMVGAKALAVLMRPGPGTCEPVARVLQGALAAAADRLGAPPGLCIVLGGEVGDGEPMTRVRRQAHGLATWITTETTRIRVELQVPTLRVLRGGHGSEEALR</sequence>
<name>A0ABS4VMK0_9PSEU</name>
<dbReference type="InterPro" id="IPR036394">
    <property type="entry name" value="Ribosomal_uL22_sf"/>
</dbReference>
<evidence type="ECO:0000313" key="9">
    <source>
        <dbReference type="Proteomes" id="UP001519295"/>
    </source>
</evidence>
<organism evidence="8 9">
    <name type="scientific">Pseudonocardia parietis</name>
    <dbReference type="NCBI Taxonomy" id="570936"/>
    <lineage>
        <taxon>Bacteria</taxon>
        <taxon>Bacillati</taxon>
        <taxon>Actinomycetota</taxon>
        <taxon>Actinomycetes</taxon>
        <taxon>Pseudonocardiales</taxon>
        <taxon>Pseudonocardiaceae</taxon>
        <taxon>Pseudonocardia</taxon>
    </lineage>
</organism>
<keyword evidence="3 6" id="KW-0687">Ribonucleoprotein</keyword>
<proteinExistence type="inferred from homology"/>
<evidence type="ECO:0000256" key="2">
    <source>
        <dbReference type="ARBA" id="ARBA00022980"/>
    </source>
</evidence>
<dbReference type="SUPFAM" id="SSF54843">
    <property type="entry name" value="Ribosomal protein L22"/>
    <property type="match status" value="1"/>
</dbReference>
<evidence type="ECO:0000256" key="3">
    <source>
        <dbReference type="ARBA" id="ARBA00023274"/>
    </source>
</evidence>
<evidence type="ECO:0000256" key="5">
    <source>
        <dbReference type="ARBA" id="ARBA00035480"/>
    </source>
</evidence>
<comment type="subunit">
    <text evidence="7">Part of the 50S ribosomal subunit.</text>
</comment>
<dbReference type="Gene3D" id="3.90.470.10">
    <property type="entry name" value="Ribosomal protein L22/L17"/>
    <property type="match status" value="1"/>
</dbReference>
<keyword evidence="7" id="KW-0699">rRNA-binding</keyword>
<dbReference type="Proteomes" id="UP001519295">
    <property type="component" value="Unassembled WGS sequence"/>
</dbReference>
<comment type="caution">
    <text evidence="8">The sequence shown here is derived from an EMBL/GenBank/DDBJ whole genome shotgun (WGS) entry which is preliminary data.</text>
</comment>
<evidence type="ECO:0000256" key="4">
    <source>
        <dbReference type="ARBA" id="ARBA00025084"/>
    </source>
</evidence>
<evidence type="ECO:0000256" key="7">
    <source>
        <dbReference type="RuleBase" id="RU004006"/>
    </source>
</evidence>
<protein>
    <recommendedName>
        <fullName evidence="5">50S ribosomal protein L22</fullName>
    </recommendedName>
</protein>
<comment type="function">
    <text evidence="4">This protein binds specifically to 23S rRNA; its binding is stimulated by other ribosomal proteins, e.g. L4, L17, and L20. It is important during the early stages of 50S assembly. It makes multiple contacts with different domains of the 23S rRNA in the assembled 50S subunit and ribosome.</text>
</comment>
<evidence type="ECO:0000313" key="8">
    <source>
        <dbReference type="EMBL" id="MBP2365149.1"/>
    </source>
</evidence>